<evidence type="ECO:0000313" key="3">
    <source>
        <dbReference type="Proteomes" id="UP000281594"/>
    </source>
</evidence>
<comment type="caution">
    <text evidence="2">The sequence shown here is derived from an EMBL/GenBank/DDBJ whole genome shotgun (WGS) entry which is preliminary data.</text>
</comment>
<dbReference type="Proteomes" id="UP000281594">
    <property type="component" value="Unassembled WGS sequence"/>
</dbReference>
<feature type="region of interest" description="Disordered" evidence="1">
    <location>
        <begin position="13"/>
        <end position="32"/>
    </location>
</feature>
<protein>
    <submittedName>
        <fullName evidence="2">Uncharacterized protein</fullName>
    </submittedName>
</protein>
<evidence type="ECO:0000256" key="1">
    <source>
        <dbReference type="SAM" id="MobiDB-lite"/>
    </source>
</evidence>
<accession>A0A3L8QWX0</accession>
<sequence>MALTGRALVAVPGGASPQLTGERGSHRVPSLIETAGPHPAVFCDPQPLDVLL</sequence>
<organism evidence="2 3">
    <name type="scientific">Streptomyces rapamycinicus (strain ATCC 29253 / DSM 41530 / NRRL 5491 / AYB-994)</name>
    <name type="common">Streptomyces hygroscopicus (strain ATCC 29253)</name>
    <dbReference type="NCBI Taxonomy" id="1343740"/>
    <lineage>
        <taxon>Bacteria</taxon>
        <taxon>Bacillati</taxon>
        <taxon>Actinomycetota</taxon>
        <taxon>Actinomycetes</taxon>
        <taxon>Kitasatosporales</taxon>
        <taxon>Streptomycetaceae</taxon>
        <taxon>Streptomyces</taxon>
        <taxon>Streptomyces violaceusniger group</taxon>
    </lineage>
</organism>
<evidence type="ECO:0000313" key="2">
    <source>
        <dbReference type="EMBL" id="RLV71834.1"/>
    </source>
</evidence>
<dbReference type="EMBL" id="QYCY01000004">
    <property type="protein sequence ID" value="RLV71834.1"/>
    <property type="molecule type" value="Genomic_DNA"/>
</dbReference>
<proteinExistence type="predicted"/>
<gene>
    <name evidence="2" type="ORF">D3C57_144945</name>
</gene>
<dbReference type="AlphaFoldDB" id="A0A3L8QWX0"/>
<reference evidence="2 3" key="1">
    <citation type="journal article" date="2018" name="J. Biol. Chem.">
        <title>Discovery of the actinoplanic acid pathway in Streptomyces rapamycinicus reveals a genetically conserved synergism with rapamycin.</title>
        <authorList>
            <person name="Mrak P."/>
            <person name="Krastel P."/>
            <person name="Pivk Lukancic P."/>
            <person name="Tao J."/>
            <person name="Pistorius D."/>
            <person name="Moore C.M."/>
        </authorList>
    </citation>
    <scope>NUCLEOTIDE SEQUENCE [LARGE SCALE GENOMIC DNA]</scope>
    <source>
        <strain evidence="2 3">NRRL 5491</strain>
    </source>
</reference>
<name>A0A3L8QWX0_STRRN</name>